<accession>A0A0M8MRP0</accession>
<dbReference type="EMBL" id="LGAV01000002">
    <property type="protein sequence ID" value="KOS15417.1"/>
    <property type="molecule type" value="Genomic_DNA"/>
</dbReference>
<gene>
    <name evidence="5" type="ORF">Malapachy_2117</name>
</gene>
<dbReference type="PANTHER" id="PTHR30024:SF47">
    <property type="entry name" value="TAURINE-BINDING PERIPLASMIC PROTEIN"/>
    <property type="match status" value="1"/>
</dbReference>
<dbReference type="OrthoDB" id="1363at2759"/>
<evidence type="ECO:0000256" key="1">
    <source>
        <dbReference type="ARBA" id="ARBA00004418"/>
    </source>
</evidence>
<keyword evidence="3" id="KW-0732">Signal</keyword>
<dbReference type="VEuPathDB" id="FungiDB:Malapachy_2117"/>
<dbReference type="Proteomes" id="UP000037751">
    <property type="component" value="Unassembled WGS sequence"/>
</dbReference>
<dbReference type="Pfam" id="PF22384">
    <property type="entry name" value="PBP2_Ca3427_like"/>
    <property type="match status" value="1"/>
</dbReference>
<dbReference type="Gene3D" id="3.40.190.10">
    <property type="entry name" value="Periplasmic binding protein-like II"/>
    <property type="match status" value="2"/>
</dbReference>
<proteinExistence type="inferred from homology"/>
<name>A0A0M8MRP0_9BASI</name>
<dbReference type="PANTHER" id="PTHR30024">
    <property type="entry name" value="ALIPHATIC SULFONATES-BINDING PROTEIN-RELATED"/>
    <property type="match status" value="1"/>
</dbReference>
<protein>
    <recommendedName>
        <fullName evidence="4">Ca3427-like PBP 2 domain-containing protein</fullName>
    </recommendedName>
</protein>
<evidence type="ECO:0000256" key="2">
    <source>
        <dbReference type="ARBA" id="ARBA00010742"/>
    </source>
</evidence>
<evidence type="ECO:0000259" key="4">
    <source>
        <dbReference type="Pfam" id="PF22384"/>
    </source>
</evidence>
<evidence type="ECO:0000313" key="6">
    <source>
        <dbReference type="Proteomes" id="UP000037751"/>
    </source>
</evidence>
<dbReference type="AlphaFoldDB" id="A0A0M8MRP0"/>
<dbReference type="SUPFAM" id="SSF53850">
    <property type="entry name" value="Periplasmic binding protein-like II"/>
    <property type="match status" value="1"/>
</dbReference>
<comment type="caution">
    <text evidence="5">The sequence shown here is derived from an EMBL/GenBank/DDBJ whole genome shotgun (WGS) entry which is preliminary data.</text>
</comment>
<evidence type="ECO:0000313" key="5">
    <source>
        <dbReference type="EMBL" id="KOS15417.1"/>
    </source>
</evidence>
<sequence>MSTAKLRVGYVPEHFSAPLLMLANSPWGSKNMELVEQASGTGQMLTSLDRSQPGGQKIDVAVALTEGLITGIAKGRTDYKLVGSYVRSSLTWAIITGTSPEAAKYQTVGDLRHAKVGVSRIGSGSHLMASVLALQQGWVTSEGRVEDREFVVNNDFQTLRDGVNQKPGHETGFFMWEWFTTKPFKDAGEVRYIGSLPTPWPSWTIAASTHTALDDMDRKDVLEEFLHELDETIRAFANEETRKDGSLEAHIEMVHHYRPEDIKAWASQVRWAGERTPDPEGVTPTDPQAQKTNAFTLSGGMIRNTLATLEKAGVVSSPAQPWDVTTFVDTDVARLV</sequence>
<organism evidence="5 6">
    <name type="scientific">Malassezia pachydermatis</name>
    <dbReference type="NCBI Taxonomy" id="77020"/>
    <lineage>
        <taxon>Eukaryota</taxon>
        <taxon>Fungi</taxon>
        <taxon>Dikarya</taxon>
        <taxon>Basidiomycota</taxon>
        <taxon>Ustilaginomycotina</taxon>
        <taxon>Malasseziomycetes</taxon>
        <taxon>Malasseziales</taxon>
        <taxon>Malasseziaceae</taxon>
        <taxon>Malassezia</taxon>
    </lineage>
</organism>
<comment type="subcellular location">
    <subcellularLocation>
        <location evidence="1">Periplasm</location>
    </subcellularLocation>
</comment>
<dbReference type="GO" id="GO:0042597">
    <property type="term" value="C:periplasmic space"/>
    <property type="evidence" value="ECO:0007669"/>
    <property type="project" value="UniProtKB-SubCell"/>
</dbReference>
<dbReference type="InterPro" id="IPR054364">
    <property type="entry name" value="Ca3427-like_PBP2"/>
</dbReference>
<dbReference type="RefSeq" id="XP_017993049.1">
    <property type="nucleotide sequence ID" value="XM_018136609.1"/>
</dbReference>
<comment type="similarity">
    <text evidence="2">Belongs to the bacterial solute-binding protein SsuA/TauA family.</text>
</comment>
<keyword evidence="6" id="KW-1185">Reference proteome</keyword>
<reference evidence="5 6" key="1">
    <citation type="submission" date="2015-07" db="EMBL/GenBank/DDBJ databases">
        <title>Draft Genome Sequence of Malassezia furfur CBS1878 and Malassezia pachydermatis CBS1879.</title>
        <authorList>
            <person name="Triana S."/>
            <person name="Ohm R."/>
            <person name="Gonzalez A."/>
            <person name="DeCock H."/>
            <person name="Restrepo S."/>
            <person name="Celis A."/>
        </authorList>
    </citation>
    <scope>NUCLEOTIDE SEQUENCE [LARGE SCALE GENOMIC DNA]</scope>
    <source>
        <strain evidence="5 6">CBS 1879</strain>
    </source>
</reference>
<evidence type="ECO:0000256" key="3">
    <source>
        <dbReference type="ARBA" id="ARBA00022729"/>
    </source>
</evidence>
<feature type="domain" description="Ca3427-like PBP 2" evidence="4">
    <location>
        <begin position="92"/>
        <end position="195"/>
    </location>
</feature>
<dbReference type="GeneID" id="28728484"/>